<dbReference type="SUPFAM" id="SSF48371">
    <property type="entry name" value="ARM repeat"/>
    <property type="match status" value="1"/>
</dbReference>
<keyword evidence="15" id="KW-1185">Reference proteome</keyword>
<keyword evidence="6 9" id="KW-0653">Protein transport</keyword>
<comment type="subcellular location">
    <subcellularLocation>
        <location evidence="8">Endomembrane system</location>
        <topology evidence="8">Peripheral membrane protein</topology>
        <orientation evidence="8">Cytoplasmic side</orientation>
    </subcellularLocation>
    <subcellularLocation>
        <location evidence="9">Vacuole membrane</location>
        <topology evidence="9">Peripheral membrane protein</topology>
        <orientation evidence="9">Cytoplasmic side</orientation>
    </subcellularLocation>
</comment>
<keyword evidence="9" id="KW-0808">Transferase</keyword>
<dbReference type="GO" id="GO:0007033">
    <property type="term" value="P:vacuole organization"/>
    <property type="evidence" value="ECO:0007669"/>
    <property type="project" value="TreeGrafter"/>
</dbReference>
<evidence type="ECO:0000259" key="13">
    <source>
        <dbReference type="PROSITE" id="PS50089"/>
    </source>
</evidence>
<comment type="caution">
    <text evidence="14">The sequence shown here is derived from an EMBL/GenBank/DDBJ whole genome shotgun (WGS) entry which is preliminary data.</text>
</comment>
<dbReference type="GO" id="GO:0000329">
    <property type="term" value="C:fungal-type vacuole membrane"/>
    <property type="evidence" value="ECO:0007669"/>
    <property type="project" value="UniProtKB-UniRule"/>
</dbReference>
<evidence type="ECO:0000313" key="15">
    <source>
        <dbReference type="Proteomes" id="UP000224634"/>
    </source>
</evidence>
<dbReference type="InterPro" id="IPR057308">
    <property type="entry name" value="CHCR_PEP5_VPS11"/>
</dbReference>
<keyword evidence="7 9" id="KW-0472">Membrane</keyword>
<keyword evidence="4 10" id="KW-0863">Zinc-finger</keyword>
<dbReference type="Pfam" id="PF12451">
    <property type="entry name" value="VPS11_C"/>
    <property type="match status" value="1"/>
</dbReference>
<dbReference type="OrthoDB" id="26184at2759"/>
<comment type="subunit">
    <text evidence="9">Component of the homotypic vacuole fusion and vacuole protein sorting (HOPS) complex. Component of the class C core vacuole/endosome tethering (CORVET) complex.</text>
</comment>
<dbReference type="CDD" id="cd16688">
    <property type="entry name" value="RING-H2_Vps11"/>
    <property type="match status" value="1"/>
</dbReference>
<evidence type="ECO:0000256" key="1">
    <source>
        <dbReference type="ARBA" id="ARBA00007070"/>
    </source>
</evidence>
<dbReference type="GO" id="GO:0007032">
    <property type="term" value="P:endosome organization"/>
    <property type="evidence" value="ECO:0007669"/>
    <property type="project" value="TreeGrafter"/>
</dbReference>
<evidence type="ECO:0000256" key="3">
    <source>
        <dbReference type="ARBA" id="ARBA00022723"/>
    </source>
</evidence>
<keyword evidence="2 9" id="KW-0813">Transport</keyword>
<proteinExistence type="inferred from homology"/>
<evidence type="ECO:0000256" key="11">
    <source>
        <dbReference type="PROSITE-ProRule" id="PRU01006"/>
    </source>
</evidence>
<sequence>MALTSWKTFNFFEVSQVNLPDSDGASIFDSDIASVCTGSENLFLGSSNGVVHILSQAFKVLRSFKAHDTGSITHMKQVDSTSLLVTISEDLSSEPVLKVWGLDEEEKKTGGPKCLSSVVVQNGRRQFPVSAVVVLPDLSQLAVGFANGSVTVIRGDLIHGRGVKQRTVFESEEPITGLVVQHHPTTTLYIATTSRILTLVISGKGQGQPARTLEDIGCGVGCMSFDNETGDVVIAREDAIYTYGAKGRGPSFAFDSPKSLINVFREYVAILCPPKTTLPKSDPIRRLGGTQVDDILSTFTFTIMEPDLKFIAHSEALVSRVKFMFLEWGDLFIVTVDGEVYRYHEKSLQQKLEILYQRNLYILAINLAQKAGVDTYQQNVIFRKYGDYLYQKGDYDTAMQQYLRAIDNTEPSQVIRKFLDTQRLHNLIEYLEELHDHDKATADHTTLLLNCYAKLKDTSKLDSFIKAPGELKFDLETAISMCRQGGYFEQAAYLATKHGENDMVVDILIEDSKNYSEALDYIWSLEPSLAYPNLMKYARVLLGHCAQETTKLFIDYYTGQFQPKHEVEQHVEEIPQQAGGAVQNFAALLPLPYRGGASTASNKEPQPAKSSISEPQVATDIESPVQYDTPKPRTAFSSFVDHPQEFITFLEALIKQSDLKEEDKVDLYTTLFEMYLDTAKHKKVADEKEEWEKKAKKLIEGKDIPVSTSNVLLLSDLSNFKEGTTLVQEQQGLISDIFRSYTSAKDTAGVIKALRKYGPREPQLYIEALAYFASSPKILEEAGDELGEVLKRIDKDGLMAPLQVIQTLSNNAVVTMGMIKKYLNENIERERKEISNNRRLITSYSTETTTKRKELEELDSKPAVFQARRCSSCGGNLDLPTVHFLCKHSFHQRCLNRVDDEAECPVCAPQNATIKAIRERQIKAADQHELYKNELQRSQDRFGVISDFFGRGVMRSNVAE</sequence>
<dbReference type="STRING" id="1447883.A0A2B7Y919"/>
<evidence type="ECO:0000313" key="14">
    <source>
        <dbReference type="EMBL" id="PGH17107.1"/>
    </source>
</evidence>
<evidence type="ECO:0000256" key="10">
    <source>
        <dbReference type="PROSITE-ProRule" id="PRU00175"/>
    </source>
</evidence>
<feature type="domain" description="RING-type" evidence="13">
    <location>
        <begin position="870"/>
        <end position="907"/>
    </location>
</feature>
<dbReference type="InterPro" id="IPR001841">
    <property type="entry name" value="Znf_RING"/>
</dbReference>
<evidence type="ECO:0000256" key="5">
    <source>
        <dbReference type="ARBA" id="ARBA00022833"/>
    </source>
</evidence>
<dbReference type="Gene3D" id="1.25.40.10">
    <property type="entry name" value="Tetratricopeptide repeat domain"/>
    <property type="match status" value="1"/>
</dbReference>
<dbReference type="InterPro" id="IPR024763">
    <property type="entry name" value="VPS11_C"/>
</dbReference>
<organism evidence="14 15">
    <name type="scientific">Polytolypa hystricis (strain UAMH7299)</name>
    <dbReference type="NCBI Taxonomy" id="1447883"/>
    <lineage>
        <taxon>Eukaryota</taxon>
        <taxon>Fungi</taxon>
        <taxon>Dikarya</taxon>
        <taxon>Ascomycota</taxon>
        <taxon>Pezizomycotina</taxon>
        <taxon>Eurotiomycetes</taxon>
        <taxon>Eurotiomycetidae</taxon>
        <taxon>Onygenales</taxon>
        <taxon>Onygenales incertae sedis</taxon>
        <taxon>Polytolypa</taxon>
    </lineage>
</organism>
<dbReference type="Proteomes" id="UP000224634">
    <property type="component" value="Unassembled WGS sequence"/>
</dbReference>
<dbReference type="FunFam" id="1.25.40.10:FF:000440">
    <property type="entry name" value="E3 ubiquitin-protein ligase PEP5"/>
    <property type="match status" value="1"/>
</dbReference>
<dbReference type="SMART" id="SM00184">
    <property type="entry name" value="RING"/>
    <property type="match status" value="1"/>
</dbReference>
<dbReference type="GO" id="GO:0006886">
    <property type="term" value="P:intracellular protein transport"/>
    <property type="evidence" value="ECO:0007669"/>
    <property type="project" value="UniProtKB-UniRule"/>
</dbReference>
<dbReference type="Pfam" id="PF23341">
    <property type="entry name" value="PEP5_VPS11_N"/>
    <property type="match status" value="1"/>
</dbReference>
<dbReference type="PANTHER" id="PTHR23323:SF24">
    <property type="entry name" value="VACUOLAR PROTEIN SORTING-ASSOCIATED PROTEIN 11 HOMOLOG"/>
    <property type="match status" value="1"/>
</dbReference>
<dbReference type="Pfam" id="PF23356">
    <property type="entry name" value="TPR_PEP5_VPS11"/>
    <property type="match status" value="2"/>
</dbReference>
<dbReference type="GO" id="GO:0048284">
    <property type="term" value="P:organelle fusion"/>
    <property type="evidence" value="ECO:0007669"/>
    <property type="project" value="TreeGrafter"/>
</dbReference>
<dbReference type="PROSITE" id="PS50236">
    <property type="entry name" value="CHCR"/>
    <property type="match status" value="1"/>
</dbReference>
<dbReference type="PIRSF" id="PIRSF007860">
    <property type="entry name" value="VPS11"/>
    <property type="match status" value="1"/>
</dbReference>
<evidence type="ECO:0000256" key="12">
    <source>
        <dbReference type="SAM" id="MobiDB-lite"/>
    </source>
</evidence>
<keyword evidence="3" id="KW-0479">Metal-binding</keyword>
<comment type="similarity">
    <text evidence="1 9">Belongs to the VPS11 family.</text>
</comment>
<dbReference type="FunFam" id="3.30.40.10:FF:000639">
    <property type="entry name" value="E3 ubiquitin-protein ligase PEP5"/>
    <property type="match status" value="1"/>
</dbReference>
<dbReference type="GO" id="GO:0030897">
    <property type="term" value="C:HOPS complex"/>
    <property type="evidence" value="ECO:0007669"/>
    <property type="project" value="UniProtKB-UniRule"/>
</dbReference>
<gene>
    <name evidence="14" type="ORF">AJ80_04982</name>
</gene>
<dbReference type="InterPro" id="IPR036322">
    <property type="entry name" value="WD40_repeat_dom_sf"/>
</dbReference>
<evidence type="ECO:0000256" key="2">
    <source>
        <dbReference type="ARBA" id="ARBA00022448"/>
    </source>
</evidence>
<dbReference type="AlphaFoldDB" id="A0A2B7Y919"/>
<feature type="repeat" description="CHCR" evidence="11">
    <location>
        <begin position="402"/>
        <end position="554"/>
    </location>
</feature>
<accession>A0A2B7Y919</accession>
<keyword evidence="9" id="KW-0833">Ubl conjugation pathway</keyword>
<dbReference type="GO" id="GO:0033263">
    <property type="term" value="C:CORVET complex"/>
    <property type="evidence" value="ECO:0007669"/>
    <property type="project" value="UniProtKB-UniRule"/>
</dbReference>
<keyword evidence="9" id="KW-0926">Vacuole</keyword>
<dbReference type="SUPFAM" id="SSF57850">
    <property type="entry name" value="RING/U-box"/>
    <property type="match status" value="1"/>
</dbReference>
<dbReference type="Gene3D" id="2.130.10.10">
    <property type="entry name" value="YVTN repeat-like/Quinoprotein amine dehydrogenase"/>
    <property type="match status" value="1"/>
</dbReference>
<keyword evidence="5" id="KW-0862">Zinc</keyword>
<dbReference type="Gene3D" id="3.30.40.10">
    <property type="entry name" value="Zinc/RING finger domain, C3HC4 (zinc finger)"/>
    <property type="match status" value="1"/>
</dbReference>
<comment type="catalytic activity">
    <reaction evidence="9">
        <text>S-ubiquitinyl-[E2 ubiquitin-conjugating enzyme]-L-cysteine + [acceptor protein]-L-lysine = [E2 ubiquitin-conjugating enzyme]-L-cysteine + N(6)-ubiquitinyl-[acceptor protein]-L-lysine.</text>
        <dbReference type="EC" id="2.3.2.27"/>
    </reaction>
</comment>
<dbReference type="InterPro" id="IPR016024">
    <property type="entry name" value="ARM-type_fold"/>
</dbReference>
<evidence type="ECO:0000256" key="8">
    <source>
        <dbReference type="ARBA" id="ARBA00029433"/>
    </source>
</evidence>
<dbReference type="PROSITE" id="PS50089">
    <property type="entry name" value="ZF_RING_2"/>
    <property type="match status" value="1"/>
</dbReference>
<dbReference type="InterPro" id="IPR013083">
    <property type="entry name" value="Znf_RING/FYVE/PHD"/>
</dbReference>
<dbReference type="InterPro" id="IPR015943">
    <property type="entry name" value="WD40/YVTN_repeat-like_dom_sf"/>
</dbReference>
<dbReference type="EC" id="2.3.2.27" evidence="9"/>
<name>A0A2B7Y919_POLH7</name>
<reference evidence="14 15" key="1">
    <citation type="submission" date="2017-10" db="EMBL/GenBank/DDBJ databases">
        <title>Comparative genomics in systemic dimorphic fungi from Ajellomycetaceae.</title>
        <authorList>
            <person name="Munoz J.F."/>
            <person name="Mcewen J.G."/>
            <person name="Clay O.K."/>
            <person name="Cuomo C.A."/>
        </authorList>
    </citation>
    <scope>NUCLEOTIDE SEQUENCE [LARGE SCALE GENOMIC DNA]</scope>
    <source>
        <strain evidence="14 15">UAMH7299</strain>
    </source>
</reference>
<dbReference type="Pfam" id="PF17122">
    <property type="entry name" value="zf-C3H2C3"/>
    <property type="match status" value="1"/>
</dbReference>
<evidence type="ECO:0000256" key="4">
    <source>
        <dbReference type="ARBA" id="ARBA00022771"/>
    </source>
</evidence>
<evidence type="ECO:0000256" key="9">
    <source>
        <dbReference type="PIRNR" id="PIRNR007860"/>
    </source>
</evidence>
<dbReference type="InterPro" id="IPR016528">
    <property type="entry name" value="VPS11"/>
</dbReference>
<dbReference type="PANTHER" id="PTHR23323">
    <property type="entry name" value="VACUOLAR PROTEIN SORTING-ASSOCIATED PROTEIN"/>
    <property type="match status" value="1"/>
</dbReference>
<dbReference type="GO" id="GO:0006904">
    <property type="term" value="P:vesicle docking involved in exocytosis"/>
    <property type="evidence" value="ECO:0007669"/>
    <property type="project" value="TreeGrafter"/>
</dbReference>
<evidence type="ECO:0000256" key="6">
    <source>
        <dbReference type="ARBA" id="ARBA00022927"/>
    </source>
</evidence>
<dbReference type="GO" id="GO:0030674">
    <property type="term" value="F:protein-macromolecule adaptor activity"/>
    <property type="evidence" value="ECO:0007669"/>
    <property type="project" value="TreeGrafter"/>
</dbReference>
<protein>
    <recommendedName>
        <fullName evidence="9">E3 ubiquitin-protein ligase PEP5</fullName>
        <ecNumber evidence="9">2.3.2.27</ecNumber>
    </recommendedName>
</protein>
<evidence type="ECO:0000256" key="7">
    <source>
        <dbReference type="ARBA" id="ARBA00023136"/>
    </source>
</evidence>
<dbReference type="InterPro" id="IPR011990">
    <property type="entry name" value="TPR-like_helical_dom_sf"/>
</dbReference>
<dbReference type="GO" id="GO:0008270">
    <property type="term" value="F:zinc ion binding"/>
    <property type="evidence" value="ECO:0007669"/>
    <property type="project" value="UniProtKB-KW"/>
</dbReference>
<dbReference type="EMBL" id="PDNA01000068">
    <property type="protein sequence ID" value="PGH17107.1"/>
    <property type="molecule type" value="Genomic_DNA"/>
</dbReference>
<dbReference type="GO" id="GO:0061630">
    <property type="term" value="F:ubiquitin protein ligase activity"/>
    <property type="evidence" value="ECO:0007669"/>
    <property type="project" value="UniProtKB-EC"/>
</dbReference>
<dbReference type="SUPFAM" id="SSF50978">
    <property type="entry name" value="WD40 repeat-like"/>
    <property type="match status" value="1"/>
</dbReference>
<feature type="region of interest" description="Disordered" evidence="12">
    <location>
        <begin position="596"/>
        <end position="629"/>
    </location>
</feature>
<dbReference type="InterPro" id="IPR057307">
    <property type="entry name" value="PEP5_VPS11_N"/>
</dbReference>
<feature type="compositionally biased region" description="Polar residues" evidence="12">
    <location>
        <begin position="598"/>
        <end position="616"/>
    </location>
</feature>
<dbReference type="InterPro" id="IPR000547">
    <property type="entry name" value="Clathrin_H-chain/VPS_repeat"/>
</dbReference>